<reference evidence="2 3" key="1">
    <citation type="submission" date="2021-01" db="EMBL/GenBank/DDBJ databases">
        <title>Whole genome shotgun sequence of Catellatospora coxensis NBRC 107359.</title>
        <authorList>
            <person name="Komaki H."/>
            <person name="Tamura T."/>
        </authorList>
    </citation>
    <scope>NUCLEOTIDE SEQUENCE [LARGE SCALE GENOMIC DNA]</scope>
    <source>
        <strain evidence="2 3">NBRC 107359</strain>
    </source>
</reference>
<sequence length="350" mass="36580">MRPAVILCGMDDGDSHDAMRRALAWSAHPISVAGLALLLANDHLFKAWQPGPVTGKLSDVAGMLMFPPLLAVLVAAVVPRVPARALAVGALAATAAGFAFVKATAYGAQLASQAWSLVNEPSLVRADVTDLLALPALALCRWAWQRTARRPAPSRGTARLVRGALLLPVALLATTATTASPQRGPEAILLHEDGGRVVLGVNGRSDVEWAVSADDGLTWTALDREPDSATALQASRQDCAGSACYRVVTGGLRVESSADGGVTWQTAWEISGSQLAKLTEAYERRGLFGPTGEPTGDLMSFALVVREVGNGHVVLVANGRDGILRRGADGQWTRLGSWQGGVLEPPPALA</sequence>
<dbReference type="EMBL" id="BONI01000006">
    <property type="protein sequence ID" value="GIG04397.1"/>
    <property type="molecule type" value="Genomic_DNA"/>
</dbReference>
<feature type="transmembrane region" description="Helical" evidence="1">
    <location>
        <begin position="60"/>
        <end position="78"/>
    </location>
</feature>
<keyword evidence="1" id="KW-1133">Transmembrane helix</keyword>
<dbReference type="Proteomes" id="UP000630887">
    <property type="component" value="Unassembled WGS sequence"/>
</dbReference>
<evidence type="ECO:0000256" key="1">
    <source>
        <dbReference type="SAM" id="Phobius"/>
    </source>
</evidence>
<dbReference type="Gene3D" id="2.130.10.10">
    <property type="entry name" value="YVTN repeat-like/Quinoprotein amine dehydrogenase"/>
    <property type="match status" value="1"/>
</dbReference>
<name>A0A8J3P5H5_9ACTN</name>
<evidence type="ECO:0000313" key="3">
    <source>
        <dbReference type="Proteomes" id="UP000630887"/>
    </source>
</evidence>
<keyword evidence="3" id="KW-1185">Reference proteome</keyword>
<dbReference type="InterPro" id="IPR015943">
    <property type="entry name" value="WD40/YVTN_repeat-like_dom_sf"/>
</dbReference>
<feature type="transmembrane region" description="Helical" evidence="1">
    <location>
        <begin position="22"/>
        <end position="40"/>
    </location>
</feature>
<dbReference type="AlphaFoldDB" id="A0A8J3P5H5"/>
<keyword evidence="1" id="KW-0472">Membrane</keyword>
<keyword evidence="1" id="KW-0812">Transmembrane</keyword>
<comment type="caution">
    <text evidence="2">The sequence shown here is derived from an EMBL/GenBank/DDBJ whole genome shotgun (WGS) entry which is preliminary data.</text>
</comment>
<evidence type="ECO:0000313" key="2">
    <source>
        <dbReference type="EMBL" id="GIG04397.1"/>
    </source>
</evidence>
<gene>
    <name evidence="2" type="ORF">Cco03nite_10970</name>
</gene>
<proteinExistence type="predicted"/>
<feature type="transmembrane region" description="Helical" evidence="1">
    <location>
        <begin position="85"/>
        <end position="108"/>
    </location>
</feature>
<protein>
    <submittedName>
        <fullName evidence="2">Uncharacterized protein</fullName>
    </submittedName>
</protein>
<dbReference type="SUPFAM" id="SSF110296">
    <property type="entry name" value="Oligoxyloglucan reducing end-specific cellobiohydrolase"/>
    <property type="match status" value="1"/>
</dbReference>
<organism evidence="2 3">
    <name type="scientific">Catellatospora coxensis</name>
    <dbReference type="NCBI Taxonomy" id="310354"/>
    <lineage>
        <taxon>Bacteria</taxon>
        <taxon>Bacillati</taxon>
        <taxon>Actinomycetota</taxon>
        <taxon>Actinomycetes</taxon>
        <taxon>Micromonosporales</taxon>
        <taxon>Micromonosporaceae</taxon>
        <taxon>Catellatospora</taxon>
    </lineage>
</organism>
<accession>A0A8J3P5H5</accession>